<dbReference type="AlphaFoldDB" id="A0A832RVW1"/>
<dbReference type="Gene3D" id="3.50.50.60">
    <property type="entry name" value="FAD/NAD(P)-binding domain"/>
    <property type="match status" value="1"/>
</dbReference>
<dbReference type="Pfam" id="PF05834">
    <property type="entry name" value="Lycopene_cycl"/>
    <property type="match status" value="1"/>
</dbReference>
<dbReference type="EMBL" id="DUIH01000024">
    <property type="protein sequence ID" value="HIH70432.1"/>
    <property type="molecule type" value="Genomic_DNA"/>
</dbReference>
<accession>A0A832RVW1</accession>
<evidence type="ECO:0000313" key="2">
    <source>
        <dbReference type="Proteomes" id="UP000600363"/>
    </source>
</evidence>
<dbReference type="Proteomes" id="UP000600363">
    <property type="component" value="Unassembled WGS sequence"/>
</dbReference>
<protein>
    <submittedName>
        <fullName evidence="1">NAD(P)/FAD-dependent oxidoreductase</fullName>
    </submittedName>
</protein>
<proteinExistence type="predicted"/>
<dbReference type="SUPFAM" id="SSF51905">
    <property type="entry name" value="FAD/NAD(P)-binding domain"/>
    <property type="match status" value="1"/>
</dbReference>
<dbReference type="PANTHER" id="PTHR42685">
    <property type="entry name" value="GERANYLGERANYL DIPHOSPHATE REDUCTASE"/>
    <property type="match status" value="1"/>
</dbReference>
<dbReference type="InterPro" id="IPR050407">
    <property type="entry name" value="Geranylgeranyl_reductase"/>
</dbReference>
<organism evidence="1 2">
    <name type="scientific">Methermicoccus shengliensis</name>
    <dbReference type="NCBI Taxonomy" id="660064"/>
    <lineage>
        <taxon>Archaea</taxon>
        <taxon>Methanobacteriati</taxon>
        <taxon>Methanobacteriota</taxon>
        <taxon>Stenosarchaea group</taxon>
        <taxon>Methanomicrobia</taxon>
        <taxon>Methanosarcinales</taxon>
        <taxon>Methermicoccaceae</taxon>
        <taxon>Methermicoccus</taxon>
    </lineage>
</organism>
<feature type="non-terminal residue" evidence="1">
    <location>
        <position position="1"/>
    </location>
</feature>
<dbReference type="GO" id="GO:0016628">
    <property type="term" value="F:oxidoreductase activity, acting on the CH-CH group of donors, NAD or NADP as acceptor"/>
    <property type="evidence" value="ECO:0007669"/>
    <property type="project" value="InterPro"/>
</dbReference>
<gene>
    <name evidence="1" type="ORF">HA299_07520</name>
</gene>
<dbReference type="InterPro" id="IPR036188">
    <property type="entry name" value="FAD/NAD-bd_sf"/>
</dbReference>
<name>A0A832RVW1_9EURY</name>
<sequence length="392" mass="41390">VVVGAGPAGCMAAKKLAEGGAEVLLCEEHRSVGFPVQCTGLLSQRALDECEVSDACIVRPLKRARIYAPSGGCLCIGDERTRAYCVDRRILDGEMARNAVRAGARLLLGAHIRAVRPHYEGVVVEGVYDGKPLSLDARVCIVAEGVGGRITRSLGLGGVKKVLSGVQLEVPYSPPDEEGVELFLGGWAPGLFGWAVPSHGGQARIGLAMEPGLSQTSPHEHLMRMMREHPALKEHLASPHTSLGFVLGGIPMGTPERTSADGVMVVGDAAGHVKPTTGGGVYMGVRCAKMAAEVALMALDDGDTSAGTLAAYDRAWRGEVGKELSVGLRLQEFFSGLSDGQLDEIVAALAKPEVVHVINEHGDMEKPIELARRIASKLGMSMLPILKALLFR</sequence>
<comment type="caution">
    <text evidence="1">The sequence shown here is derived from an EMBL/GenBank/DDBJ whole genome shotgun (WGS) entry which is preliminary data.</text>
</comment>
<dbReference type="RefSeq" id="WP_276624631.1">
    <property type="nucleotide sequence ID" value="NZ_DUIH01000024.1"/>
</dbReference>
<reference evidence="1" key="1">
    <citation type="journal article" date="2020" name="bioRxiv">
        <title>A rank-normalized archaeal taxonomy based on genome phylogeny resolves widespread incomplete and uneven classifications.</title>
        <authorList>
            <person name="Rinke C."/>
            <person name="Chuvochina M."/>
            <person name="Mussig A.J."/>
            <person name="Chaumeil P.-A."/>
            <person name="Waite D.W."/>
            <person name="Whitman W.B."/>
            <person name="Parks D.H."/>
            <person name="Hugenholtz P."/>
        </authorList>
    </citation>
    <scope>NUCLEOTIDE SEQUENCE</scope>
    <source>
        <strain evidence="1">UBA12518</strain>
    </source>
</reference>
<evidence type="ECO:0000313" key="1">
    <source>
        <dbReference type="EMBL" id="HIH70432.1"/>
    </source>
</evidence>
<dbReference type="PANTHER" id="PTHR42685:SF18">
    <property type="entry name" value="DIGERANYLGERANYLGLYCEROPHOSPHOLIPID REDUCTASE"/>
    <property type="match status" value="1"/>
</dbReference>
<dbReference type="NCBIfam" id="TIGR02032">
    <property type="entry name" value="GG-red-SF"/>
    <property type="match status" value="1"/>
</dbReference>
<dbReference type="InterPro" id="IPR011777">
    <property type="entry name" value="Geranylgeranyl_Rdtase_fam"/>
</dbReference>